<comment type="caution">
    <text evidence="1">The sequence shown here is derived from an EMBL/GenBank/DDBJ whole genome shotgun (WGS) entry which is preliminary data.</text>
</comment>
<evidence type="ECO:0000313" key="2">
    <source>
        <dbReference type="EMBL" id="SCC81531.1"/>
    </source>
</evidence>
<gene>
    <name evidence="2" type="ORF">GA0071312_2476</name>
    <name evidence="1" type="ORF">HLUCCO17_04035</name>
</gene>
<dbReference type="EMBL" id="FMBM01000002">
    <property type="protein sequence ID" value="SCC81531.1"/>
    <property type="molecule type" value="Genomic_DNA"/>
</dbReference>
<evidence type="ECO:0000313" key="1">
    <source>
        <dbReference type="EMBL" id="KPQ11974.1"/>
    </source>
</evidence>
<keyword evidence="4" id="KW-1185">Reference proteome</keyword>
<evidence type="ECO:0000313" key="4">
    <source>
        <dbReference type="Proteomes" id="UP000182800"/>
    </source>
</evidence>
<dbReference type="STRING" id="1653334.GA0071312_2476"/>
<reference evidence="2 4" key="2">
    <citation type="submission" date="2016-08" db="EMBL/GenBank/DDBJ databases">
        <authorList>
            <person name="Varghese N."/>
            <person name="Submissions Spin"/>
        </authorList>
    </citation>
    <scope>NUCLEOTIDE SEQUENCE [LARGE SCALE GENOMIC DNA]</scope>
    <source>
        <strain evidence="2 4">HL-109</strain>
    </source>
</reference>
<dbReference type="AlphaFoldDB" id="A0A0P7X9S3"/>
<dbReference type="Proteomes" id="UP000050497">
    <property type="component" value="Unassembled WGS sequence"/>
</dbReference>
<proteinExistence type="predicted"/>
<sequence>MFKVLFKFWLGTAILYLIGHVVLTSHLRTAAVDAFAASNYRFVEVKRVSLPLDALVRMRVEGHATVIIDRREVEIGVRLDGNPLLSPTVEVRMGMSNFMHIRFRIGRV</sequence>
<reference evidence="1 3" key="1">
    <citation type="submission" date="2015-09" db="EMBL/GenBank/DDBJ databases">
        <title>Identification and resolution of microdiversity through metagenomic sequencing of parallel consortia.</title>
        <authorList>
            <person name="Nelson W.C."/>
            <person name="Romine M.F."/>
            <person name="Lindemann S.R."/>
        </authorList>
    </citation>
    <scope>NUCLEOTIDE SEQUENCE [LARGE SCALE GENOMIC DNA]</scope>
    <source>
        <strain evidence="1">HL-109</strain>
    </source>
</reference>
<evidence type="ECO:0000313" key="3">
    <source>
        <dbReference type="Proteomes" id="UP000050497"/>
    </source>
</evidence>
<dbReference type="RefSeq" id="WP_074445213.1">
    <property type="nucleotide sequence ID" value="NZ_FMBM01000002.1"/>
</dbReference>
<organism evidence="1 3">
    <name type="scientific">Saliniramus fredricksonii</name>
    <dbReference type="NCBI Taxonomy" id="1653334"/>
    <lineage>
        <taxon>Bacteria</taxon>
        <taxon>Pseudomonadati</taxon>
        <taxon>Pseudomonadota</taxon>
        <taxon>Alphaproteobacteria</taxon>
        <taxon>Hyphomicrobiales</taxon>
        <taxon>Salinarimonadaceae</taxon>
        <taxon>Saliniramus</taxon>
    </lineage>
</organism>
<name>A0A0P7X9S3_9HYPH</name>
<accession>A0A0P7X9S3</accession>
<dbReference type="Proteomes" id="UP000182800">
    <property type="component" value="Unassembled WGS sequence"/>
</dbReference>
<dbReference type="EMBL" id="LJSX01000004">
    <property type="protein sequence ID" value="KPQ11974.1"/>
    <property type="molecule type" value="Genomic_DNA"/>
</dbReference>
<protein>
    <submittedName>
        <fullName evidence="1">Uncharacterized protein</fullName>
    </submittedName>
</protein>